<feature type="compositionally biased region" description="Basic and acidic residues" evidence="1">
    <location>
        <begin position="733"/>
        <end position="744"/>
    </location>
</feature>
<feature type="compositionally biased region" description="Polar residues" evidence="1">
    <location>
        <begin position="84"/>
        <end position="98"/>
    </location>
</feature>
<sequence>MEVQPSPSSPRSFTIPKPENGLAEWTQKIKALQRQVDADDEEEHRRLEQEIAASRLARVRRSAGFSSRLGTVDLPNIDDVNPVSEQAASSEDQFASNRQTDRADAMQKLTKPESISLAAFMGGRATGPRLNRHAAQQDAHDPTQFEQRDSKSISAPHPVFGRGGVAMPGLAAKGRIPPASVEHSTPTRVPRSEHASDVGSVHSGYGSDREGKRERRISTSAALRRYQEHVGQQAVPPQKTGGGGRETPRVRTFSIPTGAAPVRTTPPLQSAMKPSVSRPITPTSSPPEAHASTAPVHSNGSAPFPTAPALVKPTPPSASFTPRQTTISLTSRPSSITTPSLARPIQPAPKSPAFIPQAPAAQLPSLARPIQPVPKSPSFPQVPPSKVPSPAFLRTPLQKEPTPSISRLKGRGFVQSMVKASSQLEASVTSSPTVSEMGRPAPAKRLTSVAERWTPTPSPPPTAAKTLKPRKSFSSEPAGPPASNGSPRPSEPVHTGKSLKKAPSVPALKAQHTGGTEASKAMSNTEASPSSGPALGSSSTMISYIRPVKTGDDPTISAPPVRSRPTTPAPDVDELGVRESVVKETRFAPSELPSPSGKPLSHLTKGRAKKPRKAKGATVTFKDTVEVGPRANVDTSVRREDLPPLKPASRPLPRVPPPSLTVSKETSPAGVATCVQSMDGPSSSPMPLPAAAPARRETSKAGVISDRWTDQPVIGVKAVGKSPSPSASAQRTSETKGKENEQLRGRALPALAAADKTEVKKVEQPRSPRRMSRIPSTGNRATVMDVAQVMHAQVSSATSASPSSSPKDERTELSALRETSTVVNSSSPMAAGKSSDRRSPKALLPCLKEEKIPVSSPAAGTRSQGVILSVPGTSAMRDKVSAELPTSKTEENDKIKINHVDDPIPTFNVGKLLEFRTPLFTPDLGTKTVSVDVMSIVASTAAVVTQGSNVFHESEVLAIIHRFKAKSSGLVATRVWGWHGKHSQLGEHEDRKLKDLARHYNTTLILVPQCCEPAELVHVLGFTLTLEPG</sequence>
<feature type="region of interest" description="Disordered" evidence="1">
    <location>
        <begin position="125"/>
        <end position="356"/>
    </location>
</feature>
<feature type="region of interest" description="Disordered" evidence="1">
    <location>
        <begin position="1"/>
        <end position="22"/>
    </location>
</feature>
<feature type="compositionally biased region" description="Polar residues" evidence="1">
    <location>
        <begin position="723"/>
        <end position="732"/>
    </location>
</feature>
<feature type="compositionally biased region" description="Basic and acidic residues" evidence="1">
    <location>
        <begin position="575"/>
        <end position="586"/>
    </location>
</feature>
<feature type="compositionally biased region" description="Polar residues" evidence="1">
    <location>
        <begin position="1"/>
        <end position="12"/>
    </location>
</feature>
<feature type="region of interest" description="Disordered" evidence="1">
    <location>
        <begin position="84"/>
        <end position="103"/>
    </location>
</feature>
<feature type="compositionally biased region" description="Polar residues" evidence="1">
    <location>
        <begin position="418"/>
        <end position="434"/>
    </location>
</feature>
<evidence type="ECO:0000313" key="2">
    <source>
        <dbReference type="EMBL" id="TFY83008.1"/>
    </source>
</evidence>
<feature type="compositionally biased region" description="Polar residues" evidence="1">
    <location>
        <begin position="817"/>
        <end position="828"/>
    </location>
</feature>
<keyword evidence="3" id="KW-1185">Reference proteome</keyword>
<accession>A0A4Z0ABN2</accession>
<feature type="compositionally biased region" description="Polar residues" evidence="1">
    <location>
        <begin position="317"/>
        <end position="340"/>
    </location>
</feature>
<feature type="compositionally biased region" description="Low complexity" evidence="1">
    <location>
        <begin position="795"/>
        <end position="805"/>
    </location>
</feature>
<feature type="compositionally biased region" description="Basic and acidic residues" evidence="1">
    <location>
        <begin position="138"/>
        <end position="151"/>
    </location>
</feature>
<gene>
    <name evidence="2" type="ORF">EWM64_g1001</name>
</gene>
<proteinExistence type="predicted"/>
<feature type="compositionally biased region" description="Low complexity" evidence="1">
    <location>
        <begin position="527"/>
        <end position="539"/>
    </location>
</feature>
<feature type="compositionally biased region" description="Basic residues" evidence="1">
    <location>
        <begin position="604"/>
        <end position="615"/>
    </location>
</feature>
<feature type="compositionally biased region" description="Basic and acidic residues" evidence="1">
    <location>
        <begin position="755"/>
        <end position="766"/>
    </location>
</feature>
<reference evidence="2 3" key="1">
    <citation type="submission" date="2019-02" db="EMBL/GenBank/DDBJ databases">
        <title>Genome sequencing of the rare red list fungi Hericium alpestre (H. flagellum).</title>
        <authorList>
            <person name="Buettner E."/>
            <person name="Kellner H."/>
        </authorList>
    </citation>
    <scope>NUCLEOTIDE SEQUENCE [LARGE SCALE GENOMIC DNA]</scope>
    <source>
        <strain evidence="2 3">DSM 108284</strain>
    </source>
</reference>
<evidence type="ECO:0000313" key="3">
    <source>
        <dbReference type="Proteomes" id="UP000298061"/>
    </source>
</evidence>
<feature type="compositionally biased region" description="Pro residues" evidence="1">
    <location>
        <begin position="371"/>
        <end position="387"/>
    </location>
</feature>
<feature type="compositionally biased region" description="Polar residues" evidence="1">
    <location>
        <begin position="513"/>
        <end position="526"/>
    </location>
</feature>
<dbReference type="Proteomes" id="UP000298061">
    <property type="component" value="Unassembled WGS sequence"/>
</dbReference>
<evidence type="ECO:0000256" key="1">
    <source>
        <dbReference type="SAM" id="MobiDB-lite"/>
    </source>
</evidence>
<dbReference type="EMBL" id="SFCI01000060">
    <property type="protein sequence ID" value="TFY83008.1"/>
    <property type="molecule type" value="Genomic_DNA"/>
</dbReference>
<comment type="caution">
    <text evidence="2">The sequence shown here is derived from an EMBL/GenBank/DDBJ whole genome shotgun (WGS) entry which is preliminary data.</text>
</comment>
<dbReference type="AlphaFoldDB" id="A0A4Z0ABN2"/>
<organism evidence="2 3">
    <name type="scientific">Hericium alpestre</name>
    <dbReference type="NCBI Taxonomy" id="135208"/>
    <lineage>
        <taxon>Eukaryota</taxon>
        <taxon>Fungi</taxon>
        <taxon>Dikarya</taxon>
        <taxon>Basidiomycota</taxon>
        <taxon>Agaricomycotina</taxon>
        <taxon>Agaricomycetes</taxon>
        <taxon>Russulales</taxon>
        <taxon>Hericiaceae</taxon>
        <taxon>Hericium</taxon>
    </lineage>
</organism>
<protein>
    <submittedName>
        <fullName evidence="2">Uncharacterized protein</fullName>
    </submittedName>
</protein>
<name>A0A4Z0ABN2_9AGAM</name>
<dbReference type="OrthoDB" id="6375767at2759"/>
<dbReference type="STRING" id="135208.A0A4Z0ABN2"/>
<feature type="compositionally biased region" description="Basic and acidic residues" evidence="1">
    <location>
        <begin position="207"/>
        <end position="217"/>
    </location>
</feature>
<feature type="region of interest" description="Disordered" evidence="1">
    <location>
        <begin position="368"/>
        <end position="840"/>
    </location>
</feature>